<feature type="chain" id="PRO_5002499748" description="DUF2846 domain-containing protein" evidence="1">
    <location>
        <begin position="21"/>
        <end position="157"/>
    </location>
</feature>
<organism evidence="3 4">
    <name type="scientific">Pseudoalteromonas luteoviolacea S4054</name>
    <dbReference type="NCBI Taxonomy" id="1129367"/>
    <lineage>
        <taxon>Bacteria</taxon>
        <taxon>Pseudomonadati</taxon>
        <taxon>Pseudomonadota</taxon>
        <taxon>Gammaproteobacteria</taxon>
        <taxon>Alteromonadales</taxon>
        <taxon>Pseudoalteromonadaceae</taxon>
        <taxon>Pseudoalteromonas</taxon>
    </lineage>
</organism>
<dbReference type="EMBL" id="AUXW01000023">
    <property type="protein sequence ID" value="KKE85584.1"/>
    <property type="molecule type" value="Genomic_DNA"/>
</dbReference>
<evidence type="ECO:0000313" key="4">
    <source>
        <dbReference type="Proteomes" id="UP000033434"/>
    </source>
</evidence>
<dbReference type="AlphaFoldDB" id="A0A0F6AIR0"/>
<dbReference type="Proteomes" id="UP000033434">
    <property type="component" value="Unassembled WGS sequence"/>
</dbReference>
<sequence length="157" mass="17610">MKKLCQLAFILATVVMTGCASLPPPEQMRAEVENYTVPQLPEEGKAMVYVVRPSSLGGLIRFNVFVNDKETESEMGYTRASQYIYFNVEPGEHQILSKAENWAEANISVKAGDIIFLQQEPSMGVLMARNSLFKLQDYEGKYHVKTLSLGTIIKTEL</sequence>
<dbReference type="RefSeq" id="WP_080928261.1">
    <property type="nucleotide sequence ID" value="NZ_AUXW01000023.1"/>
</dbReference>
<dbReference type="PROSITE" id="PS51257">
    <property type="entry name" value="PROKAR_LIPOPROTEIN"/>
    <property type="match status" value="1"/>
</dbReference>
<keyword evidence="1" id="KW-0732">Signal</keyword>
<gene>
    <name evidence="3" type="ORF">N479_25555</name>
</gene>
<accession>A0A0F6AIR0</accession>
<evidence type="ECO:0000256" key="1">
    <source>
        <dbReference type="SAM" id="SignalP"/>
    </source>
</evidence>
<dbReference type="PATRIC" id="fig|1129367.4.peg.322"/>
<name>A0A0F6AIR0_9GAMM</name>
<evidence type="ECO:0000313" key="3">
    <source>
        <dbReference type="EMBL" id="KKE85584.1"/>
    </source>
</evidence>
<proteinExistence type="predicted"/>
<feature type="signal peptide" evidence="1">
    <location>
        <begin position="1"/>
        <end position="20"/>
    </location>
</feature>
<reference evidence="3 4" key="1">
    <citation type="journal article" date="2015" name="BMC Genomics">
        <title>Genome mining reveals unlocked bioactive potential of marine Gram-negative bacteria.</title>
        <authorList>
            <person name="Machado H."/>
            <person name="Sonnenschein E.C."/>
            <person name="Melchiorsen J."/>
            <person name="Gram L."/>
        </authorList>
    </citation>
    <scope>NUCLEOTIDE SEQUENCE [LARGE SCALE GENOMIC DNA]</scope>
    <source>
        <strain evidence="3 4">S4054</strain>
    </source>
</reference>
<feature type="domain" description="DUF2846" evidence="2">
    <location>
        <begin position="42"/>
        <end position="124"/>
    </location>
</feature>
<dbReference type="Pfam" id="PF11008">
    <property type="entry name" value="DUF2846"/>
    <property type="match status" value="1"/>
</dbReference>
<comment type="caution">
    <text evidence="3">The sequence shown here is derived from an EMBL/GenBank/DDBJ whole genome shotgun (WGS) entry which is preliminary data.</text>
</comment>
<protein>
    <recommendedName>
        <fullName evidence="2">DUF2846 domain-containing protein</fullName>
    </recommendedName>
</protein>
<dbReference type="InterPro" id="IPR022548">
    <property type="entry name" value="DUF2846"/>
</dbReference>
<evidence type="ECO:0000259" key="2">
    <source>
        <dbReference type="Pfam" id="PF11008"/>
    </source>
</evidence>